<evidence type="ECO:0000256" key="1">
    <source>
        <dbReference type="SAM" id="Coils"/>
    </source>
</evidence>
<sequence length="690" mass="77048">MINFPVLKRVKVTDFAIYAGTADKPGLDHVFVPGVNVIVGINGLGKTTLLNMLLRGLTGASDVPGDDELGDKRRRIVASDRSWFRRRAPDAAVNAKVTIWFTLGEREFEVTRSLANLDVVDLSVDQQPFPAARGVEMEATYREQVVVASGLASFDDFVFLLRYIVFYLEDRRSLVWDTAAQGDILGILVGDQSQRRGQYVELFNELLSKDSEYRNVRAVLFRRKKEAGKQAATIEGGEIQRHIQALAERRGELKALVVRKNELGKERDLLREQMENRRQEIYDGRASLAGQLNSFYESFFPQLAAPARYLLAHFEAGAGCLVCGTNTAEAKEKVEGKLYMNVCPVCSSPLEQGHKPANDPHAGDDIEKQRAVIKTAEDYLAAMEQPLRDAENNYSLTAAEVVSVTGKVSALEQQLRAFGDSLPNALERRDEIMKSVLAFEATLTQLEVEHLEVSNQFRELTDAIDQEVRAVSGQIEQAFARYIQGFLAEKCEIKYAPRTRRLGQRADTDLFTFPHFLPALTSGVNRDTITVREAGQSVSESQKEFIDLAFRMALLELAAPNAAVMMVLETPEASLDSVFVPRAADLLRRFATRSNGGHDTRLIASSNINREQMIPALFGAYPDKEFYGQVVDEDPTDMPPMVPVEEREQHVLDLLKVAVPTRALERFREAYERERDLAIYPPVQAAGEGA</sequence>
<accession>A0A254MYV9</accession>
<evidence type="ECO:0000313" key="2">
    <source>
        <dbReference type="EMBL" id="OWQ98080.1"/>
    </source>
</evidence>
<reference evidence="2 3" key="1">
    <citation type="journal article" date="2007" name="Int. J. Syst. Evol. Microbiol.">
        <title>Description of Pelomonas aquatica sp. nov. and Pelomonas puraquae sp. nov., isolated from industrial and haemodialysis water.</title>
        <authorList>
            <person name="Gomila M."/>
            <person name="Bowien B."/>
            <person name="Falsen E."/>
            <person name="Moore E.R."/>
            <person name="Lalucat J."/>
        </authorList>
    </citation>
    <scope>NUCLEOTIDE SEQUENCE [LARGE SCALE GENOMIC DNA]</scope>
    <source>
        <strain evidence="2 3">CCUG 52769</strain>
    </source>
</reference>
<evidence type="ECO:0000313" key="3">
    <source>
        <dbReference type="Proteomes" id="UP000197446"/>
    </source>
</evidence>
<dbReference type="EMBL" id="NISI01000025">
    <property type="protein sequence ID" value="OWQ98080.1"/>
    <property type="molecule type" value="Genomic_DNA"/>
</dbReference>
<dbReference type="RefSeq" id="WP_088486361.1">
    <property type="nucleotide sequence ID" value="NZ_NISI01000025.1"/>
</dbReference>
<dbReference type="Proteomes" id="UP000197446">
    <property type="component" value="Unassembled WGS sequence"/>
</dbReference>
<organism evidence="2 3">
    <name type="scientific">Roseateles puraquae</name>
    <dbReference type="NCBI Taxonomy" id="431059"/>
    <lineage>
        <taxon>Bacteria</taxon>
        <taxon>Pseudomonadati</taxon>
        <taxon>Pseudomonadota</taxon>
        <taxon>Betaproteobacteria</taxon>
        <taxon>Burkholderiales</taxon>
        <taxon>Sphaerotilaceae</taxon>
        <taxon>Roseateles</taxon>
    </lineage>
</organism>
<keyword evidence="3" id="KW-1185">Reference proteome</keyword>
<dbReference type="InterPro" id="IPR027417">
    <property type="entry name" value="P-loop_NTPase"/>
</dbReference>
<comment type="caution">
    <text evidence="2">The sequence shown here is derived from an EMBL/GenBank/DDBJ whole genome shotgun (WGS) entry which is preliminary data.</text>
</comment>
<dbReference type="PANTHER" id="PTHR32114">
    <property type="entry name" value="ABC TRANSPORTER ABCH.3"/>
    <property type="match status" value="1"/>
</dbReference>
<keyword evidence="1" id="KW-0175">Coiled coil</keyword>
<proteinExistence type="predicted"/>
<gene>
    <name evidence="2" type="ORF">CDO81_26935</name>
</gene>
<dbReference type="PANTHER" id="PTHR32114:SF2">
    <property type="entry name" value="ABC TRANSPORTER ABCH.3"/>
    <property type="match status" value="1"/>
</dbReference>
<dbReference type="OrthoDB" id="9795626at2"/>
<dbReference type="Gene3D" id="3.40.50.300">
    <property type="entry name" value="P-loop containing nucleotide triphosphate hydrolases"/>
    <property type="match status" value="2"/>
</dbReference>
<name>A0A254MYV9_9BURK</name>
<feature type="coiled-coil region" evidence="1">
    <location>
        <begin position="253"/>
        <end position="280"/>
    </location>
</feature>
<protein>
    <submittedName>
        <fullName evidence="2">Uncharacterized protein</fullName>
    </submittedName>
</protein>
<dbReference type="AlphaFoldDB" id="A0A254MYV9"/>
<dbReference type="SUPFAM" id="SSF52540">
    <property type="entry name" value="P-loop containing nucleoside triphosphate hydrolases"/>
    <property type="match status" value="2"/>
</dbReference>